<protein>
    <submittedName>
        <fullName evidence="2">Uncharacterized protein</fullName>
    </submittedName>
</protein>
<evidence type="ECO:0000313" key="3">
    <source>
        <dbReference type="Proteomes" id="UP000654075"/>
    </source>
</evidence>
<dbReference type="AlphaFoldDB" id="A0A813E5A6"/>
<organism evidence="2 3">
    <name type="scientific">Polarella glacialis</name>
    <name type="common">Dinoflagellate</name>
    <dbReference type="NCBI Taxonomy" id="89957"/>
    <lineage>
        <taxon>Eukaryota</taxon>
        <taxon>Sar</taxon>
        <taxon>Alveolata</taxon>
        <taxon>Dinophyceae</taxon>
        <taxon>Suessiales</taxon>
        <taxon>Suessiaceae</taxon>
        <taxon>Polarella</taxon>
    </lineage>
</organism>
<evidence type="ECO:0000313" key="2">
    <source>
        <dbReference type="EMBL" id="CAE8593096.1"/>
    </source>
</evidence>
<dbReference type="Proteomes" id="UP000654075">
    <property type="component" value="Unassembled WGS sequence"/>
</dbReference>
<feature type="region of interest" description="Disordered" evidence="1">
    <location>
        <begin position="105"/>
        <end position="140"/>
    </location>
</feature>
<feature type="non-terminal residue" evidence="2">
    <location>
        <position position="1"/>
    </location>
</feature>
<evidence type="ECO:0000256" key="1">
    <source>
        <dbReference type="SAM" id="MobiDB-lite"/>
    </source>
</evidence>
<accession>A0A813E5A6</accession>
<gene>
    <name evidence="2" type="ORF">PGLA1383_LOCUS11709</name>
</gene>
<dbReference type="EMBL" id="CAJNNV010006118">
    <property type="protein sequence ID" value="CAE8593096.1"/>
    <property type="molecule type" value="Genomic_DNA"/>
</dbReference>
<keyword evidence="3" id="KW-1185">Reference proteome</keyword>
<name>A0A813E5A6_POLGL</name>
<dbReference type="OrthoDB" id="10613513at2759"/>
<proteinExistence type="predicted"/>
<sequence length="225" mass="23482">MLEPRQRHGLVMGKSPDELVVGWPREESQYPPGHPPAGPPGCCSIICSCMDGTRRPEDWELQKPWLDEVAEEARERSRSALKAVEALAAAPFALRRGRMSRQNFIEFRPPENVGAEGSSSSSRSAPAEAKNNGRSAAEASTRATLDGISRLVATSLRDALAAAPAAALAAGDGLPLPVGALLVAAGLGVDYAPLRVRGLSEVLRVRSDPIGARAFGAASAALAGA</sequence>
<comment type="caution">
    <text evidence="2">The sequence shown here is derived from an EMBL/GenBank/DDBJ whole genome shotgun (WGS) entry which is preliminary data.</text>
</comment>
<reference evidence="2" key="1">
    <citation type="submission" date="2021-02" db="EMBL/GenBank/DDBJ databases">
        <authorList>
            <person name="Dougan E. K."/>
            <person name="Rhodes N."/>
            <person name="Thang M."/>
            <person name="Chan C."/>
        </authorList>
    </citation>
    <scope>NUCLEOTIDE SEQUENCE</scope>
</reference>